<dbReference type="Proteomes" id="UP000011087">
    <property type="component" value="Unassembled WGS sequence"/>
</dbReference>
<dbReference type="OrthoDB" id="10583599at2759"/>
<keyword evidence="3" id="KW-1185">Reference proteome</keyword>
<evidence type="ECO:0000313" key="1">
    <source>
        <dbReference type="EMBL" id="EKX36134.1"/>
    </source>
</evidence>
<protein>
    <submittedName>
        <fullName evidence="1 2">Uncharacterized protein</fullName>
    </submittedName>
</protein>
<sequence length="440" mass="49385">MTINSEWIKLWKEVARDAFSKGLPFSPTVAFIDGQIKLMKPSSINTWEGFLSCQFVSCVRRHFQSGCKTVVLAFDNYEHVPTCKGMTQHKRNRKVSSFSFASGDCLPPIIPEDWEGAIRNRLFKSRVIDYIKTKLPGYLTLQADQRLIIDHNEAPIEHFPNGTCRPFQLTHADLKGESDVKFTSYTHLGDMVIDAIDGDYVPMALVHVERLCRGGLPVPQIAVYRIRVNARGDTPEKSASGRMEHEYVHINRLAQVLCRDVGPLTGGRPNACSVLALFTILTGCDYTQGLPTVGPVRVWANRRAIVPLLALIQGTEDSHDDDVSVISLASAVLYALVYEKRVSLRVNQSATREGVARELRREEEERIIRGVRGCGQMSAGTVAKLPDVNYLRSHASNALWTLHYWNAQDHHPDPYSKTFGYKRIKSGAAGWGVNRPRLER</sequence>
<dbReference type="AlphaFoldDB" id="L1IJM7"/>
<accession>L1IJM7</accession>
<proteinExistence type="predicted"/>
<reference evidence="1 3" key="1">
    <citation type="journal article" date="2012" name="Nature">
        <title>Algal genomes reveal evolutionary mosaicism and the fate of nucleomorphs.</title>
        <authorList>
            <consortium name="DOE Joint Genome Institute"/>
            <person name="Curtis B.A."/>
            <person name="Tanifuji G."/>
            <person name="Burki F."/>
            <person name="Gruber A."/>
            <person name="Irimia M."/>
            <person name="Maruyama S."/>
            <person name="Arias M.C."/>
            <person name="Ball S.G."/>
            <person name="Gile G.H."/>
            <person name="Hirakawa Y."/>
            <person name="Hopkins J.F."/>
            <person name="Kuo A."/>
            <person name="Rensing S.A."/>
            <person name="Schmutz J."/>
            <person name="Symeonidi A."/>
            <person name="Elias M."/>
            <person name="Eveleigh R.J."/>
            <person name="Herman E.K."/>
            <person name="Klute M.J."/>
            <person name="Nakayama T."/>
            <person name="Obornik M."/>
            <person name="Reyes-Prieto A."/>
            <person name="Armbrust E.V."/>
            <person name="Aves S.J."/>
            <person name="Beiko R.G."/>
            <person name="Coutinho P."/>
            <person name="Dacks J.B."/>
            <person name="Durnford D.G."/>
            <person name="Fast N.M."/>
            <person name="Green B.R."/>
            <person name="Grisdale C.J."/>
            <person name="Hempel F."/>
            <person name="Henrissat B."/>
            <person name="Hoppner M.P."/>
            <person name="Ishida K."/>
            <person name="Kim E."/>
            <person name="Koreny L."/>
            <person name="Kroth P.G."/>
            <person name="Liu Y."/>
            <person name="Malik S.B."/>
            <person name="Maier U.G."/>
            <person name="McRose D."/>
            <person name="Mock T."/>
            <person name="Neilson J.A."/>
            <person name="Onodera N.T."/>
            <person name="Poole A.M."/>
            <person name="Pritham E.J."/>
            <person name="Richards T.A."/>
            <person name="Rocap G."/>
            <person name="Roy S.W."/>
            <person name="Sarai C."/>
            <person name="Schaack S."/>
            <person name="Shirato S."/>
            <person name="Slamovits C.H."/>
            <person name="Spencer D.F."/>
            <person name="Suzuki S."/>
            <person name="Worden A.Z."/>
            <person name="Zauner S."/>
            <person name="Barry K."/>
            <person name="Bell C."/>
            <person name="Bharti A.K."/>
            <person name="Crow J.A."/>
            <person name="Grimwood J."/>
            <person name="Kramer R."/>
            <person name="Lindquist E."/>
            <person name="Lucas S."/>
            <person name="Salamov A."/>
            <person name="McFadden G.I."/>
            <person name="Lane C.E."/>
            <person name="Keeling P.J."/>
            <person name="Gray M.W."/>
            <person name="Grigoriev I.V."/>
            <person name="Archibald J.M."/>
        </authorList>
    </citation>
    <scope>NUCLEOTIDE SEQUENCE</scope>
    <source>
        <strain evidence="1 3">CCMP2712</strain>
    </source>
</reference>
<evidence type="ECO:0000313" key="2">
    <source>
        <dbReference type="EnsemblProtists" id="EKX36134"/>
    </source>
</evidence>
<dbReference type="RefSeq" id="XP_005823114.1">
    <property type="nucleotide sequence ID" value="XM_005823057.1"/>
</dbReference>
<dbReference type="CDD" id="cd09900">
    <property type="entry name" value="H3TH_XPG-like"/>
    <property type="match status" value="1"/>
</dbReference>
<dbReference type="PaxDb" id="55529-EKX36134"/>
<reference evidence="2" key="3">
    <citation type="submission" date="2016-03" db="UniProtKB">
        <authorList>
            <consortium name="EnsemblProtists"/>
        </authorList>
    </citation>
    <scope>IDENTIFICATION</scope>
</reference>
<dbReference type="GeneID" id="17292930"/>
<dbReference type="KEGG" id="gtt:GUITHDRAFT_145956"/>
<dbReference type="EnsemblProtists" id="EKX36134">
    <property type="protein sequence ID" value="EKX36134"/>
    <property type="gene ID" value="GUITHDRAFT_145956"/>
</dbReference>
<dbReference type="EMBL" id="JH993078">
    <property type="protein sequence ID" value="EKX36134.1"/>
    <property type="molecule type" value="Genomic_DNA"/>
</dbReference>
<gene>
    <name evidence="1" type="ORF">GUITHDRAFT_145956</name>
</gene>
<name>L1IJM7_GUITC</name>
<dbReference type="HOGENOM" id="CLU_623256_0_0_1"/>
<organism evidence="1">
    <name type="scientific">Guillardia theta (strain CCMP2712)</name>
    <name type="common">Cryptophyte</name>
    <dbReference type="NCBI Taxonomy" id="905079"/>
    <lineage>
        <taxon>Eukaryota</taxon>
        <taxon>Cryptophyceae</taxon>
        <taxon>Pyrenomonadales</taxon>
        <taxon>Geminigeraceae</taxon>
        <taxon>Guillardia</taxon>
    </lineage>
</organism>
<reference evidence="3" key="2">
    <citation type="submission" date="2012-11" db="EMBL/GenBank/DDBJ databases">
        <authorList>
            <person name="Kuo A."/>
            <person name="Curtis B.A."/>
            <person name="Tanifuji G."/>
            <person name="Burki F."/>
            <person name="Gruber A."/>
            <person name="Irimia M."/>
            <person name="Maruyama S."/>
            <person name="Arias M.C."/>
            <person name="Ball S.G."/>
            <person name="Gile G.H."/>
            <person name="Hirakawa Y."/>
            <person name="Hopkins J.F."/>
            <person name="Rensing S.A."/>
            <person name="Schmutz J."/>
            <person name="Symeonidi A."/>
            <person name="Elias M."/>
            <person name="Eveleigh R.J."/>
            <person name="Herman E.K."/>
            <person name="Klute M.J."/>
            <person name="Nakayama T."/>
            <person name="Obornik M."/>
            <person name="Reyes-Prieto A."/>
            <person name="Armbrust E.V."/>
            <person name="Aves S.J."/>
            <person name="Beiko R.G."/>
            <person name="Coutinho P."/>
            <person name="Dacks J.B."/>
            <person name="Durnford D.G."/>
            <person name="Fast N.M."/>
            <person name="Green B.R."/>
            <person name="Grisdale C."/>
            <person name="Hempe F."/>
            <person name="Henrissat B."/>
            <person name="Hoppner M.P."/>
            <person name="Ishida K.-I."/>
            <person name="Kim E."/>
            <person name="Koreny L."/>
            <person name="Kroth P.G."/>
            <person name="Liu Y."/>
            <person name="Malik S.-B."/>
            <person name="Maier U.G."/>
            <person name="McRose D."/>
            <person name="Mock T."/>
            <person name="Neilson J.A."/>
            <person name="Onodera N.T."/>
            <person name="Poole A.M."/>
            <person name="Pritham E.J."/>
            <person name="Richards T.A."/>
            <person name="Rocap G."/>
            <person name="Roy S.W."/>
            <person name="Sarai C."/>
            <person name="Schaack S."/>
            <person name="Shirato S."/>
            <person name="Slamovits C.H."/>
            <person name="Spencer D.F."/>
            <person name="Suzuki S."/>
            <person name="Worden A.Z."/>
            <person name="Zauner S."/>
            <person name="Barry K."/>
            <person name="Bell C."/>
            <person name="Bharti A.K."/>
            <person name="Crow J.A."/>
            <person name="Grimwood J."/>
            <person name="Kramer R."/>
            <person name="Lindquist E."/>
            <person name="Lucas S."/>
            <person name="Salamov A."/>
            <person name="McFadden G.I."/>
            <person name="Lane C.E."/>
            <person name="Keeling P.J."/>
            <person name="Gray M.W."/>
            <person name="Grigoriev I.V."/>
            <person name="Archibald J.M."/>
        </authorList>
    </citation>
    <scope>NUCLEOTIDE SEQUENCE</scope>
    <source>
        <strain evidence="3">CCMP2712</strain>
    </source>
</reference>
<evidence type="ECO:0000313" key="3">
    <source>
        <dbReference type="Proteomes" id="UP000011087"/>
    </source>
</evidence>